<dbReference type="RefSeq" id="WP_161821369.1">
    <property type="nucleotide sequence ID" value="NZ_LSRS01000002.1"/>
</dbReference>
<organism evidence="2 3">
    <name type="scientific">Sporotomaculum syntrophicum</name>
    <dbReference type="NCBI Taxonomy" id="182264"/>
    <lineage>
        <taxon>Bacteria</taxon>
        <taxon>Bacillati</taxon>
        <taxon>Bacillota</taxon>
        <taxon>Clostridia</taxon>
        <taxon>Eubacteriales</taxon>
        <taxon>Desulfallaceae</taxon>
        <taxon>Sporotomaculum</taxon>
    </lineage>
</organism>
<accession>A0A9D3AX43</accession>
<evidence type="ECO:0000313" key="2">
    <source>
        <dbReference type="EMBL" id="KAF1086260.1"/>
    </source>
</evidence>
<evidence type="ECO:0000313" key="3">
    <source>
        <dbReference type="Proteomes" id="UP000798488"/>
    </source>
</evidence>
<keyword evidence="1" id="KW-0812">Transmembrane</keyword>
<reference evidence="2" key="1">
    <citation type="submission" date="2016-02" db="EMBL/GenBank/DDBJ databases">
        <title>Draft Genome Sequence of Sporotomaculum syntrophicum Strain FB, a Syntrophic Benzoate Degrader.</title>
        <authorList>
            <person name="Nobu M.K."/>
            <person name="Narihiro T."/>
            <person name="Qiu Y.-L."/>
            <person name="Ohashi A."/>
            <person name="Liu W.-T."/>
            <person name="Yuji S."/>
        </authorList>
    </citation>
    <scope>NUCLEOTIDE SEQUENCE</scope>
    <source>
        <strain evidence="2">FB</strain>
    </source>
</reference>
<evidence type="ECO:0008006" key="4">
    <source>
        <dbReference type="Google" id="ProtNLM"/>
    </source>
</evidence>
<feature type="transmembrane region" description="Helical" evidence="1">
    <location>
        <begin position="7"/>
        <end position="25"/>
    </location>
</feature>
<keyword evidence="1" id="KW-0472">Membrane</keyword>
<dbReference type="EMBL" id="LSRS01000002">
    <property type="protein sequence ID" value="KAF1086260.1"/>
    <property type="molecule type" value="Genomic_DNA"/>
</dbReference>
<feature type="transmembrane region" description="Helical" evidence="1">
    <location>
        <begin position="40"/>
        <end position="58"/>
    </location>
</feature>
<comment type="caution">
    <text evidence="2">The sequence shown here is derived from an EMBL/GenBank/DDBJ whole genome shotgun (WGS) entry which is preliminary data.</text>
</comment>
<evidence type="ECO:0000256" key="1">
    <source>
        <dbReference type="SAM" id="Phobius"/>
    </source>
</evidence>
<dbReference type="Proteomes" id="UP000798488">
    <property type="component" value="Unassembled WGS sequence"/>
</dbReference>
<name>A0A9D3AX43_9FIRM</name>
<sequence>MTGKAMFWFIMMFLPFVLYVDFWQWDTVNPIVFGWMPWHVFYQVLLNILMVVIFAGFCKYHWPKNPFND</sequence>
<protein>
    <recommendedName>
        <fullName evidence="4">DUF3311 domain-containing protein</fullName>
    </recommendedName>
</protein>
<proteinExistence type="predicted"/>
<keyword evidence="1" id="KW-1133">Transmembrane helix</keyword>
<gene>
    <name evidence="2" type="ORF">SPSYN_01004</name>
</gene>
<dbReference type="OrthoDB" id="283209at2"/>
<keyword evidence="3" id="KW-1185">Reference proteome</keyword>
<dbReference type="AlphaFoldDB" id="A0A9D3AX43"/>